<evidence type="ECO:0000313" key="5">
    <source>
        <dbReference type="Proteomes" id="UP001164718"/>
    </source>
</evidence>
<dbReference type="Gene3D" id="2.60.40.1080">
    <property type="match status" value="1"/>
</dbReference>
<dbReference type="NCBIfam" id="NF047446">
    <property type="entry name" value="barrel_OmpL47"/>
    <property type="match status" value="12"/>
</dbReference>
<keyword evidence="1" id="KW-0472">Membrane</keyword>
<organism evidence="4 5">
    <name type="scientific">Fervidibacillus albus</name>
    <dbReference type="NCBI Taxonomy" id="2980026"/>
    <lineage>
        <taxon>Bacteria</taxon>
        <taxon>Bacillati</taxon>
        <taxon>Bacillota</taxon>
        <taxon>Bacilli</taxon>
        <taxon>Bacillales</taxon>
        <taxon>Bacillaceae</taxon>
        <taxon>Fervidibacillus</taxon>
    </lineage>
</organism>
<feature type="transmembrane region" description="Helical" evidence="1">
    <location>
        <begin position="1767"/>
        <end position="1786"/>
    </location>
</feature>
<evidence type="ECO:0000256" key="1">
    <source>
        <dbReference type="SAM" id="Phobius"/>
    </source>
</evidence>
<evidence type="ECO:0000256" key="2">
    <source>
        <dbReference type="SAM" id="SignalP"/>
    </source>
</evidence>
<dbReference type="Pfam" id="PF02368">
    <property type="entry name" value="Big_2"/>
    <property type="match status" value="1"/>
</dbReference>
<dbReference type="InterPro" id="IPR003343">
    <property type="entry name" value="Big_2"/>
</dbReference>
<dbReference type="InterPro" id="IPR058094">
    <property type="entry name" value="Ig-like_OmpL47-like"/>
</dbReference>
<feature type="signal peptide" evidence="2">
    <location>
        <begin position="1"/>
        <end position="23"/>
    </location>
</feature>
<keyword evidence="2" id="KW-0732">Signal</keyword>
<dbReference type="InterPro" id="IPR032179">
    <property type="entry name" value="Cry22Aa_Ig-like"/>
</dbReference>
<dbReference type="InterPro" id="IPR036278">
    <property type="entry name" value="Sialidase_sf"/>
</dbReference>
<sequence>MKKAIISVIIIVTLMASATVNSAAGGNGNVNTTARLSDLSPGDIVTYSGIQWVVLDPAKGFIMTTSGQTSQRYNHNSAIYANNNFNPNEKNTIAYWMNHDFLNKLENTDWIREETWRGKQAKVGIISKEQAETYKSIIKQKMKSGRYYTLTPYGKFYIYYFQTSGTFLNYTGIFAGIPTQTAPAIYLNPDLYVFNNEIVSCVPPNIITTPSVENGNWTDAVTVQLEGGACLDGSGSAEYRVSTDGGENWSSWESYSEPLTFGKHGQYTEQTDAGYKVETRIKSDEGPTNVIHFGIDYSNPKINMHLKTEDDDEYTSGSWANQKVIAAIEAEDKYSGVHSIEYSTDNGNSWLTYDNPISFSSNGTFTLIARATDQAGNTAVTEPSVIKVNLSGPTVEAPMVFSDDGYTYTNGDWTNRNVEVTIVTSHESEGVSVTSVMYSLDRGLTWKPYIDGESLLFEAEGIHSLLIEAQDSTGNRTTLERTIKIDKTKPTEPEIQTSATGWTNKSVTVTLTAGEDEGSGIDRIEYRIGEDGTWETYTSPFEVEEEGETTVYARTIDAAGNISEIVQATIKIDKTKPTEPEIQTNATGWTNKSVTVTLIGGEDSGSGIGRIEYRVGEEGTWEPYSSPFEVEEEGETTIYARTIDAAGNISEIVQATIKIDKTKPTEPEIQTSATGWTNESVTVTLIGGEDSGSGIGRIEYRVGEEGTWETYTSPFEVEEEGETTIYARTIDAAGNISEIVQATIKIDKTKPTEPEIQTSATGWTNESVTVTLTAGEDEGSGIGRIEYRIGEEGTWETYTSPFEVEEEGETTVYARTIDAAGNISEIVQATIKIDKTKPTEPEIQTNATGWTNKSVTVTLTAGEDEGSGIDRIEYRVGEDGTWETYTSPFEVEEEGETTVYARTIDAAGNISEIVQATIKIDKTKPTEPEIQTNATGWTNKSVTVTLTAGEDEGSGIDRIEYRVGEDGTWETYTSLFEVEEEGETTIYARTIDAAGNISEIVQATIKIDKTKPTEPEIQTSATGWTNKSVTVTLTAGEDEGSGIDRIEYRVGEDGTWETYTSPFEVEEEGETTVYARTIDAAGNISEIVQATIKIDKTKPTEPEIQTSATGWTNESVTVTLIGGEDSGSGIGRIEYRVGEEGTWETYTSPFEVEEEGETTIYARTIDAAGNISEIVQATIKIDKTKPTEPEIQTSATGWTNESVTVTLTAGEDEGSGIGRIEYRIGEEGTWETYTSPFEVEEEGETTVYARTIDAAGNISEIVQATIKIDKTKPTEPEIQTNATGWTNKSVTVTLTAGEDEGSGIGRIEYRIGEEGTWEPYSSPFEVTEEGETTIYARTIDAAGNISEIVQATIKIDKTKPTEPEIQTSATGWTNESVTVTLTAGEDEGNGIGRIEYRVGEDGTWETYTSPFEVEEEGETTVYARKIDKAGNISEIVQTTIQIELHPPVITLNGESTVVMEVGTTYDDPGTTASHHRFGRLDKYVQTHGQFDRNKVGTYTITYTVHDPAGNSSRVERLIHVVGINSLEVGELPSTVEPGETYTIQVKPIYDTNVTPTINHQLLFASSDESIATVDENGKVTFHKVGEVTITVIYSNKKEKLSFIVDDGLLIPNIEHLVQPGTTYRLKDSSVIIQMPEDLPVGTKLIIEEYNLKEEPGQNLVLAGDIYTFTFDFVDQPNYKGDFVLTLSYRDKFNPKTVGIYHLNEDTNEWEFRAGEVNEEQHFISQTVSSFSTYGVFADTSTGHEDKDGALEKIDLSQELPATATNHYVWIFVGFLSMLIGFLIIYLNQRYRKNDTLFHK</sequence>
<dbReference type="Pfam" id="PF16403">
    <property type="entry name" value="Bact_surface_Ig-like"/>
    <property type="match status" value="1"/>
</dbReference>
<evidence type="ECO:0000313" key="4">
    <source>
        <dbReference type="EMBL" id="WAA09723.1"/>
    </source>
</evidence>
<keyword evidence="1" id="KW-0812">Transmembrane</keyword>
<dbReference type="SMART" id="SM00635">
    <property type="entry name" value="BID_2"/>
    <property type="match status" value="1"/>
</dbReference>
<dbReference type="InterPro" id="IPR013783">
    <property type="entry name" value="Ig-like_fold"/>
</dbReference>
<keyword evidence="5" id="KW-1185">Reference proteome</keyword>
<feature type="domain" description="BIG2" evidence="3">
    <location>
        <begin position="1522"/>
        <end position="1603"/>
    </location>
</feature>
<dbReference type="SUPFAM" id="SSF49373">
    <property type="entry name" value="Invasin/intimin cell-adhesion fragments"/>
    <property type="match status" value="1"/>
</dbReference>
<accession>A0A9E8RW66</accession>
<dbReference type="EMBL" id="CP106878">
    <property type="protein sequence ID" value="WAA09723.1"/>
    <property type="molecule type" value="Genomic_DNA"/>
</dbReference>
<keyword evidence="1" id="KW-1133">Transmembrane helix</keyword>
<dbReference type="InterPro" id="IPR008964">
    <property type="entry name" value="Invasin/intimin_cell_adhesion"/>
</dbReference>
<dbReference type="SUPFAM" id="SSF50939">
    <property type="entry name" value="Sialidases"/>
    <property type="match status" value="1"/>
</dbReference>
<feature type="chain" id="PRO_5038696419" evidence="2">
    <location>
        <begin position="24"/>
        <end position="1799"/>
    </location>
</feature>
<gene>
    <name evidence="4" type="ORF">OE104_14600</name>
</gene>
<dbReference type="Gene3D" id="2.60.40.10">
    <property type="entry name" value="Immunoglobulins"/>
    <property type="match status" value="12"/>
</dbReference>
<evidence type="ECO:0000259" key="3">
    <source>
        <dbReference type="SMART" id="SM00635"/>
    </source>
</evidence>
<dbReference type="KEGG" id="faf:OE104_14600"/>
<reference evidence="4" key="1">
    <citation type="submission" date="2022-09" db="EMBL/GenBank/DDBJ databases">
        <title>Complete Genomes of Fervidibacillus albus and Fervidibacillus halotolerans isolated from tidal flat sediments.</title>
        <authorList>
            <person name="Kwon K.K."/>
            <person name="Yang S.-H."/>
            <person name="Park M.J."/>
            <person name="Oh H.-M."/>
        </authorList>
    </citation>
    <scope>NUCLEOTIDE SEQUENCE</scope>
    <source>
        <strain evidence="4">MEBiC13591</strain>
    </source>
</reference>
<protein>
    <submittedName>
        <fullName evidence="4">DUF5011 domain-containing protein</fullName>
    </submittedName>
</protein>
<dbReference type="RefSeq" id="WP_275417506.1">
    <property type="nucleotide sequence ID" value="NZ_CP106878.1"/>
</dbReference>
<proteinExistence type="predicted"/>
<name>A0A9E8RW66_9BACI</name>
<dbReference type="Proteomes" id="UP001164718">
    <property type="component" value="Chromosome"/>
</dbReference>